<keyword evidence="5" id="KW-0967">Endosome</keyword>
<dbReference type="Gene3D" id="1.10.8.60">
    <property type="match status" value="1"/>
</dbReference>
<feature type="compositionally biased region" description="Basic and acidic residues" evidence="9">
    <location>
        <begin position="105"/>
        <end position="131"/>
    </location>
</feature>
<dbReference type="InterPro" id="IPR050304">
    <property type="entry name" value="MT-severing_AAA_ATPase"/>
</dbReference>
<feature type="region of interest" description="Disordered" evidence="9">
    <location>
        <begin position="105"/>
        <end position="142"/>
    </location>
</feature>
<dbReference type="InterPro" id="IPR036181">
    <property type="entry name" value="MIT_dom_sf"/>
</dbReference>
<dbReference type="InterPro" id="IPR045253">
    <property type="entry name" value="VPS4_MIT"/>
</dbReference>
<dbReference type="GO" id="GO:0016197">
    <property type="term" value="P:endosomal transport"/>
    <property type="evidence" value="ECO:0000318"/>
    <property type="project" value="GO_Central"/>
</dbReference>
<dbReference type="SUPFAM" id="SSF116846">
    <property type="entry name" value="MIT domain"/>
    <property type="match status" value="1"/>
</dbReference>
<dbReference type="GO" id="GO:0005768">
    <property type="term" value="C:endosome"/>
    <property type="evidence" value="ECO:0000318"/>
    <property type="project" value="GO_Central"/>
</dbReference>
<dbReference type="SUPFAM" id="SSF52540">
    <property type="entry name" value="P-loop containing nucleoside triphosphate hydrolases"/>
    <property type="match status" value="1"/>
</dbReference>
<dbReference type="SMART" id="SM00745">
    <property type="entry name" value="MIT"/>
    <property type="match status" value="1"/>
</dbReference>
<dbReference type="Gene3D" id="3.40.50.300">
    <property type="entry name" value="P-loop containing nucleotide triphosphate hydrolases"/>
    <property type="match status" value="2"/>
</dbReference>
<dbReference type="FunFam" id="1.10.8.60:FF:000015">
    <property type="entry name" value="vacuolar protein sorting-associated protein 4A"/>
    <property type="match status" value="1"/>
</dbReference>
<evidence type="ECO:0000256" key="3">
    <source>
        <dbReference type="ARBA" id="ARBA00006914"/>
    </source>
</evidence>
<keyword evidence="4 8" id="KW-0547">Nucleotide-binding</keyword>
<dbReference type="PROSITE" id="PS00674">
    <property type="entry name" value="AAA"/>
    <property type="match status" value="1"/>
</dbReference>
<dbReference type="PANTHER" id="PTHR23074:SF83">
    <property type="entry name" value="VACUOLAR PROTEIN SORTING-ASSOCIATED PROTEIN 4A"/>
    <property type="match status" value="1"/>
</dbReference>
<dbReference type="KEGG" id="bfo:118418182"/>
<dbReference type="InterPro" id="IPR015415">
    <property type="entry name" value="Spast_Vps4_C"/>
</dbReference>
<evidence type="ECO:0000256" key="2">
    <source>
        <dbReference type="ARBA" id="ARBA00004608"/>
    </source>
</evidence>
<gene>
    <name evidence="12" type="primary">LOC118418182</name>
</gene>
<dbReference type="CDD" id="cd02678">
    <property type="entry name" value="MIT_VPS4"/>
    <property type="match status" value="1"/>
</dbReference>
<dbReference type="InterPro" id="IPR003959">
    <property type="entry name" value="ATPase_AAA_core"/>
</dbReference>
<dbReference type="GO" id="GO:0090611">
    <property type="term" value="P:ubiquitin-independent protein catabolic process via the multivesicular body sorting pathway"/>
    <property type="evidence" value="ECO:0000318"/>
    <property type="project" value="GO_Central"/>
</dbReference>
<dbReference type="Pfam" id="PF09336">
    <property type="entry name" value="Vps4_C"/>
    <property type="match status" value="1"/>
</dbReference>
<dbReference type="InterPro" id="IPR027417">
    <property type="entry name" value="P-loop_NTPase"/>
</dbReference>
<evidence type="ECO:0000256" key="1">
    <source>
        <dbReference type="ARBA" id="ARBA00004184"/>
    </source>
</evidence>
<dbReference type="GO" id="GO:0007033">
    <property type="term" value="P:vacuole organization"/>
    <property type="evidence" value="ECO:0000318"/>
    <property type="project" value="GO_Central"/>
</dbReference>
<organism evidence="11 12">
    <name type="scientific">Branchiostoma floridae</name>
    <name type="common">Florida lancelet</name>
    <name type="synonym">Amphioxus</name>
    <dbReference type="NCBI Taxonomy" id="7739"/>
    <lineage>
        <taxon>Eukaryota</taxon>
        <taxon>Metazoa</taxon>
        <taxon>Chordata</taxon>
        <taxon>Cephalochordata</taxon>
        <taxon>Leptocardii</taxon>
        <taxon>Amphioxiformes</taxon>
        <taxon>Branchiostomatidae</taxon>
        <taxon>Branchiostoma</taxon>
    </lineage>
</organism>
<dbReference type="Gene3D" id="1.20.58.80">
    <property type="entry name" value="Phosphotransferase system, lactose/cellobiose-type IIA subunit"/>
    <property type="match status" value="1"/>
</dbReference>
<dbReference type="GO" id="GO:0043162">
    <property type="term" value="P:ubiquitin-dependent protein catabolic process via the multivesicular body sorting pathway"/>
    <property type="evidence" value="ECO:0000318"/>
    <property type="project" value="GO_Central"/>
</dbReference>
<evidence type="ECO:0000313" key="12">
    <source>
        <dbReference type="RefSeq" id="XP_035679913.1"/>
    </source>
</evidence>
<dbReference type="GO" id="GO:0005524">
    <property type="term" value="F:ATP binding"/>
    <property type="evidence" value="ECO:0007669"/>
    <property type="project" value="UniProtKB-KW"/>
</dbReference>
<reference evidence="12" key="2">
    <citation type="submission" date="2025-08" db="UniProtKB">
        <authorList>
            <consortium name="RefSeq"/>
        </authorList>
    </citation>
    <scope>IDENTIFICATION</scope>
    <source>
        <strain evidence="12">S238N-H82</strain>
        <tissue evidence="12">Testes</tissue>
    </source>
</reference>
<dbReference type="GO" id="GO:0005737">
    <property type="term" value="C:cytoplasm"/>
    <property type="evidence" value="ECO:0000318"/>
    <property type="project" value="GO_Central"/>
</dbReference>
<dbReference type="InterPro" id="IPR007330">
    <property type="entry name" value="MIT_dom"/>
</dbReference>
<evidence type="ECO:0000256" key="9">
    <source>
        <dbReference type="SAM" id="MobiDB-lite"/>
    </source>
</evidence>
<dbReference type="Proteomes" id="UP000001554">
    <property type="component" value="Chromosome 6"/>
</dbReference>
<feature type="domain" description="MIT" evidence="10">
    <location>
        <begin position="35"/>
        <end position="113"/>
    </location>
</feature>
<evidence type="ECO:0000256" key="8">
    <source>
        <dbReference type="RuleBase" id="RU003651"/>
    </source>
</evidence>
<keyword evidence="11" id="KW-1185">Reference proteome</keyword>
<dbReference type="GO" id="GO:0010008">
    <property type="term" value="C:endosome membrane"/>
    <property type="evidence" value="ECO:0007669"/>
    <property type="project" value="UniProtKB-SubCell"/>
</dbReference>
<dbReference type="AlphaFoldDB" id="A0A9J7LE44"/>
<dbReference type="OrthoDB" id="29072at2759"/>
<evidence type="ECO:0000259" key="10">
    <source>
        <dbReference type="SMART" id="SM00745"/>
    </source>
</evidence>
<protein>
    <submittedName>
        <fullName evidence="12">Vacuolar protein sorting-associated protein 4B-like</fullName>
    </submittedName>
</protein>
<evidence type="ECO:0000313" key="11">
    <source>
        <dbReference type="Proteomes" id="UP000001554"/>
    </source>
</evidence>
<dbReference type="RefSeq" id="XP_035679913.1">
    <property type="nucleotide sequence ID" value="XM_035824020.1"/>
</dbReference>
<name>A0A9J7LE44_BRAFL</name>
<dbReference type="InterPro" id="IPR003960">
    <property type="entry name" value="ATPase_AAA_CS"/>
</dbReference>
<dbReference type="OMA" id="IRRHEEW"/>
<dbReference type="Pfam" id="PF00004">
    <property type="entry name" value="AAA"/>
    <property type="match status" value="1"/>
</dbReference>
<keyword evidence="6 8" id="KW-0067">ATP-binding</keyword>
<keyword evidence="7" id="KW-0472">Membrane</keyword>
<dbReference type="Pfam" id="PF17862">
    <property type="entry name" value="AAA_lid_3"/>
    <property type="match status" value="1"/>
</dbReference>
<comment type="similarity">
    <text evidence="3 8">Belongs to the AAA ATPase family.</text>
</comment>
<dbReference type="Pfam" id="PF04212">
    <property type="entry name" value="MIT"/>
    <property type="match status" value="1"/>
</dbReference>
<evidence type="ECO:0000256" key="5">
    <source>
        <dbReference type="ARBA" id="ARBA00022753"/>
    </source>
</evidence>
<sequence>MLLHTISPSHCETLSTRHTLNVHIIKQVSLYVNPIVFILQKAIDLVSKATEEDKAKNYEEALRLYEHGVEYFLHAIKYEAQSEKSKESIRSKCVQYLDRAEQIKKHLKNKDGKGGKPKPMKEGGSSKKDNGSDSDEEDPDKKKLMGQLESAIVMETPNVKWNDVAGLEAAKEALKEAVILPIKFPHLFTGKMQGVGNDNDGILVLGATNIPWTLDAAIRRRFEKRIYIPLPEDHARTTMFKLHIGNTPHNMSETDFRDLGKRSDGYSGADIAIVVRDALMMPVRKVQSATHFRKVRGPSRDDPQLIVDDLLTPCSPGSPGAIEMAWTEVPSDKLAEPVVTLSDMMQALSRTRPTVNENDLTKLKKFTEDFGQEG</sequence>
<comment type="subcellular location">
    <subcellularLocation>
        <location evidence="1">Endomembrane system</location>
        <topology evidence="1">Peripheral membrane protein</topology>
    </subcellularLocation>
    <subcellularLocation>
        <location evidence="2">Endosome membrane</location>
    </subcellularLocation>
</comment>
<evidence type="ECO:0000256" key="7">
    <source>
        <dbReference type="ARBA" id="ARBA00023136"/>
    </source>
</evidence>
<dbReference type="FunFam" id="1.20.58.80:FF:000002">
    <property type="entry name" value="Vacuolar protein sorting-associated protein 4A"/>
    <property type="match status" value="1"/>
</dbReference>
<proteinExistence type="inferred from homology"/>
<dbReference type="InterPro" id="IPR041569">
    <property type="entry name" value="AAA_lid_3"/>
</dbReference>
<evidence type="ECO:0000256" key="4">
    <source>
        <dbReference type="ARBA" id="ARBA00022741"/>
    </source>
</evidence>
<dbReference type="PANTHER" id="PTHR23074">
    <property type="entry name" value="AAA DOMAIN-CONTAINING"/>
    <property type="match status" value="1"/>
</dbReference>
<dbReference type="GeneID" id="118418182"/>
<evidence type="ECO:0000256" key="6">
    <source>
        <dbReference type="ARBA" id="ARBA00022840"/>
    </source>
</evidence>
<accession>A0A9J7LE44</accession>
<dbReference type="GO" id="GO:0016887">
    <property type="term" value="F:ATP hydrolysis activity"/>
    <property type="evidence" value="ECO:0000318"/>
    <property type="project" value="GO_Central"/>
</dbReference>
<dbReference type="FunFam" id="3.40.50.300:FF:002287">
    <property type="entry name" value="MIT domain protein"/>
    <property type="match status" value="1"/>
</dbReference>
<reference evidence="11" key="1">
    <citation type="journal article" date="2020" name="Nat. Ecol. Evol.">
        <title>Deeply conserved synteny resolves early events in vertebrate evolution.</title>
        <authorList>
            <person name="Simakov O."/>
            <person name="Marletaz F."/>
            <person name="Yue J.X."/>
            <person name="O'Connell B."/>
            <person name="Jenkins J."/>
            <person name="Brandt A."/>
            <person name="Calef R."/>
            <person name="Tung C.H."/>
            <person name="Huang T.K."/>
            <person name="Schmutz J."/>
            <person name="Satoh N."/>
            <person name="Yu J.K."/>
            <person name="Putnam N.H."/>
            <person name="Green R.E."/>
            <person name="Rokhsar D.S."/>
        </authorList>
    </citation>
    <scope>NUCLEOTIDE SEQUENCE [LARGE SCALE GENOMIC DNA]</scope>
    <source>
        <strain evidence="11">S238N-H82</strain>
    </source>
</reference>